<reference evidence="1 4" key="3">
    <citation type="submission" date="2020-08" db="EMBL/GenBank/DDBJ databases">
        <title>Genomic Encyclopedia of Type Strains, Phase III (KMG-III): the genomes of soil and plant-associated and newly described type strains.</title>
        <authorList>
            <person name="Whitman W."/>
        </authorList>
    </citation>
    <scope>NUCLEOTIDE SEQUENCE [LARGE SCALE GENOMIC DNA]</scope>
    <source>
        <strain evidence="1 4">CECT 3259</strain>
    </source>
</reference>
<dbReference type="Proteomes" id="UP000235945">
    <property type="component" value="Unassembled WGS sequence"/>
</dbReference>
<keyword evidence="3" id="KW-1185">Reference proteome</keyword>
<dbReference type="EMBL" id="JACHJF010000017">
    <property type="protein sequence ID" value="MBB5121298.1"/>
    <property type="molecule type" value="Genomic_DNA"/>
</dbReference>
<organism evidence="2 3">
    <name type="scientific">Streptomyces eurocidicus</name>
    <name type="common">Streptoverticillium eurocidicus</name>
    <dbReference type="NCBI Taxonomy" id="66423"/>
    <lineage>
        <taxon>Bacteria</taxon>
        <taxon>Bacillati</taxon>
        <taxon>Actinomycetota</taxon>
        <taxon>Actinomycetes</taxon>
        <taxon>Kitasatosporales</taxon>
        <taxon>Streptomycetaceae</taxon>
        <taxon>Streptomyces</taxon>
    </lineage>
</organism>
<sequence>MEKWGHGAPGRIITWPAPDAYVLVEGVLLRVLPDSPGMAPGTEVVVRYDAARHRLLAYEAERADGSGAAGDE</sequence>
<accession>A0A2N8NUQ8</accession>
<dbReference type="EMBL" id="LGUI01000005">
    <property type="protein sequence ID" value="PNE32503.1"/>
    <property type="molecule type" value="Genomic_DNA"/>
</dbReference>
<gene>
    <name evidence="2" type="ORF">AF335_18190</name>
    <name evidence="1" type="ORF">FHS36_004752</name>
</gene>
<dbReference type="OrthoDB" id="4286634at2"/>
<evidence type="ECO:0000313" key="3">
    <source>
        <dbReference type="Proteomes" id="UP000235945"/>
    </source>
</evidence>
<comment type="caution">
    <text evidence="2">The sequence shown here is derived from an EMBL/GenBank/DDBJ whole genome shotgun (WGS) entry which is preliminary data.</text>
</comment>
<proteinExistence type="predicted"/>
<dbReference type="Proteomes" id="UP000528608">
    <property type="component" value="Unassembled WGS sequence"/>
</dbReference>
<evidence type="ECO:0000313" key="1">
    <source>
        <dbReference type="EMBL" id="MBB5121298.1"/>
    </source>
</evidence>
<protein>
    <recommendedName>
        <fullName evidence="5">DUF35 domain-containing protein</fullName>
    </recommendedName>
</protein>
<evidence type="ECO:0000313" key="4">
    <source>
        <dbReference type="Proteomes" id="UP000528608"/>
    </source>
</evidence>
<reference evidence="3" key="2">
    <citation type="submission" date="2015-07" db="EMBL/GenBank/DDBJ databases">
        <authorList>
            <person name="Graham D.E."/>
            <person name="Giannone R.J."/>
            <person name="Gulvik C.A."/>
            <person name="Hettich R.L."/>
            <person name="Klingeman D.M."/>
            <person name="Mahan K.M."/>
            <person name="Parry R.J."/>
            <person name="Spain J.C."/>
        </authorList>
    </citation>
    <scope>NUCLEOTIDE SEQUENCE [LARGE SCALE GENOMIC DNA]</scope>
    <source>
        <strain evidence="3">ATCC 27428</strain>
    </source>
</reference>
<dbReference type="RefSeq" id="WP_102919480.1">
    <property type="nucleotide sequence ID" value="NZ_JACHJF010000017.1"/>
</dbReference>
<evidence type="ECO:0000313" key="2">
    <source>
        <dbReference type="EMBL" id="PNE32503.1"/>
    </source>
</evidence>
<dbReference type="AlphaFoldDB" id="A0A2N8NUQ8"/>
<evidence type="ECO:0008006" key="5">
    <source>
        <dbReference type="Google" id="ProtNLM"/>
    </source>
</evidence>
<name>A0A2N8NUQ8_STREU</name>
<reference evidence="2" key="1">
    <citation type="submission" date="2015-07" db="EMBL/GenBank/DDBJ databases">
        <authorList>
            <person name="Noorani M."/>
        </authorList>
    </citation>
    <scope>NUCLEOTIDE SEQUENCE [LARGE SCALE GENOMIC DNA]</scope>
    <source>
        <strain evidence="2">ATCC 27428</strain>
    </source>
</reference>